<dbReference type="Proteomes" id="UP000663937">
    <property type="component" value="Chromosome"/>
</dbReference>
<sequence length="52" mass="5864">MFDLKPGELLLIVSFVAAIVLLILLARRMAIAFRKGRRERSRPSSERGVPRG</sequence>
<proteinExistence type="predicted"/>
<dbReference type="KEGG" id="psic:J4E96_05820"/>
<dbReference type="RefSeq" id="WP_227424832.1">
    <property type="nucleotide sequence ID" value="NZ_CP071868.1"/>
</dbReference>
<protein>
    <submittedName>
        <fullName evidence="2">Uncharacterized protein</fullName>
    </submittedName>
</protein>
<reference evidence="2" key="1">
    <citation type="submission" date="2021-03" db="EMBL/GenBank/DDBJ databases">
        <title>Pengzhenrongella sicca gen. nov., sp. nov., a new member of suborder Micrococcineae isolated from High-Arctic tundra soil.</title>
        <authorList>
            <person name="Peng F."/>
        </authorList>
    </citation>
    <scope>NUCLEOTIDE SEQUENCE</scope>
    <source>
        <strain evidence="2">LRZ-2</strain>
    </source>
</reference>
<accession>A0A8A4ZF30</accession>
<evidence type="ECO:0000313" key="2">
    <source>
        <dbReference type="EMBL" id="QTE30494.1"/>
    </source>
</evidence>
<organism evidence="2 3">
    <name type="scientific">Pengzhenrongella sicca</name>
    <dbReference type="NCBI Taxonomy" id="2819238"/>
    <lineage>
        <taxon>Bacteria</taxon>
        <taxon>Bacillati</taxon>
        <taxon>Actinomycetota</taxon>
        <taxon>Actinomycetes</taxon>
        <taxon>Micrococcales</taxon>
        <taxon>Pengzhenrongella</taxon>
    </lineage>
</organism>
<evidence type="ECO:0000256" key="1">
    <source>
        <dbReference type="SAM" id="Phobius"/>
    </source>
</evidence>
<gene>
    <name evidence="2" type="ORF">J4E96_05820</name>
</gene>
<evidence type="ECO:0000313" key="3">
    <source>
        <dbReference type="Proteomes" id="UP000663937"/>
    </source>
</evidence>
<dbReference type="EMBL" id="CP071868">
    <property type="protein sequence ID" value="QTE30494.1"/>
    <property type="molecule type" value="Genomic_DNA"/>
</dbReference>
<keyword evidence="1" id="KW-1133">Transmembrane helix</keyword>
<keyword evidence="1" id="KW-0812">Transmembrane</keyword>
<feature type="transmembrane region" description="Helical" evidence="1">
    <location>
        <begin position="12"/>
        <end position="33"/>
    </location>
</feature>
<name>A0A8A4ZF30_9MICO</name>
<keyword evidence="3" id="KW-1185">Reference proteome</keyword>
<keyword evidence="1" id="KW-0472">Membrane</keyword>
<dbReference type="AlphaFoldDB" id="A0A8A4ZF30"/>